<dbReference type="CDD" id="cd03143">
    <property type="entry name" value="A4_beta-galactosidase_middle_domain"/>
    <property type="match status" value="1"/>
</dbReference>
<sequence length="775" mass="87146">MQTFRNAAAVGTLAAALLLAGAAGAAPAQKPTRDLWGKPIMKQPFDTEPFRPIQIPDWLQGTTRLLYDIGMTSAHAEARAAGVQMGEIGFSNARYATYPSKLLEMDPSLPRDHTDKQIAAFKKHGIRIIAAVMPSQHARLYAQHPDWRAIRTNTTTIPQVDVKTNPEGGELCQMGPWGDHVIEVLAEILTMYPEVDGFSFDGIHHGPAEYCQYCRAAYRKEAGAEIPDVNMEDPAFRRYQLWVDRRMERYIERMQKRIKGIKPGAVLVTHTTNAGRFGHLRDIPRGMSTRMNLLFDAPSQEFWMDEQNRGNTVVPAFANAYIWAVSNHRIAFSNPYLMSHGNPYSNDSFPGHEDLRRILLIMTYGIRPNHALGWRGHKENVLRDVKEITRRARWITHLQSEPWAAMVMSEQTRNAYGRHPMQVEDRYLANVLGVFRTALEEHLPMTVINDWNLNAADLARYKVLVLPNTACMNDEQARAVEQYVRNGGGLVATVDTSLYDEAGNPRDDFALADLFGVHYKGILTTGGDAAAKEKLDVEFLKGLDANYWEKRKNIFDFTREKHALFDHPRLREYLGEWPAIFKGQAIAVGSPSPDVKTIGTITPRQANSQNVPAQANSQNIPAVVVRSYGKGKVVYMPAGFDSAYYLYPYPYQRILMAQAMRWVAPEAPPITVKAPMSVHSTFFRQKSDGGERLVVHLYNDLNSSANHAKPDDDVPLREEVVPIHDITLTFDGYNVSRVHLQPEGVELKAKKSGGKTEVTVPKLEIHSMVVVELAR</sequence>
<evidence type="ECO:0000259" key="2">
    <source>
        <dbReference type="Pfam" id="PF06283"/>
    </source>
</evidence>
<feature type="signal peptide" evidence="1">
    <location>
        <begin position="1"/>
        <end position="25"/>
    </location>
</feature>
<organism evidence="3">
    <name type="scientific">uncultured Armatimonadetes bacterium</name>
    <dbReference type="NCBI Taxonomy" id="157466"/>
    <lineage>
        <taxon>Bacteria</taxon>
        <taxon>Bacillati</taxon>
        <taxon>Armatimonadota</taxon>
        <taxon>environmental samples</taxon>
    </lineage>
</organism>
<dbReference type="EMBL" id="CADCTO010000432">
    <property type="protein sequence ID" value="CAA9276819.1"/>
    <property type="molecule type" value="Genomic_DNA"/>
</dbReference>
<dbReference type="Gene3D" id="3.40.50.880">
    <property type="match status" value="1"/>
</dbReference>
<reference evidence="3" key="1">
    <citation type="submission" date="2020-02" db="EMBL/GenBank/DDBJ databases">
        <authorList>
            <person name="Meier V. D."/>
        </authorList>
    </citation>
    <scope>NUCLEOTIDE SEQUENCE</scope>
    <source>
        <strain evidence="3">AVDCRST_MAG63</strain>
    </source>
</reference>
<dbReference type="InterPro" id="IPR017853">
    <property type="entry name" value="GH"/>
</dbReference>
<protein>
    <submittedName>
        <fullName evidence="3">GH151</fullName>
        <ecNumber evidence="3">3.2.1.23</ecNumber>
    </submittedName>
</protein>
<feature type="chain" id="PRO_5026722240" evidence="1">
    <location>
        <begin position="26"/>
        <end position="775"/>
    </location>
</feature>
<feature type="domain" description="ThuA-like" evidence="2">
    <location>
        <begin position="439"/>
        <end position="663"/>
    </location>
</feature>
<dbReference type="SUPFAM" id="SSF52317">
    <property type="entry name" value="Class I glutamine amidotransferase-like"/>
    <property type="match status" value="1"/>
</dbReference>
<dbReference type="InterPro" id="IPR029062">
    <property type="entry name" value="Class_I_gatase-like"/>
</dbReference>
<proteinExistence type="predicted"/>
<dbReference type="InterPro" id="IPR029010">
    <property type="entry name" value="ThuA-like"/>
</dbReference>
<accession>A0A6J4JFJ3</accession>
<dbReference type="SUPFAM" id="SSF51445">
    <property type="entry name" value="(Trans)glycosidases"/>
    <property type="match status" value="1"/>
</dbReference>
<keyword evidence="1" id="KW-0732">Signal</keyword>
<evidence type="ECO:0000313" key="3">
    <source>
        <dbReference type="EMBL" id="CAA9276819.1"/>
    </source>
</evidence>
<keyword evidence="3" id="KW-0326">Glycosidase</keyword>
<evidence type="ECO:0000256" key="1">
    <source>
        <dbReference type="SAM" id="SignalP"/>
    </source>
</evidence>
<dbReference type="InterPro" id="IPR028212">
    <property type="entry name" value="GHL6"/>
</dbReference>
<dbReference type="Gene3D" id="3.20.20.80">
    <property type="entry name" value="Glycosidases"/>
    <property type="match status" value="1"/>
</dbReference>
<dbReference type="EC" id="3.2.1.23" evidence="3"/>
<dbReference type="Pfam" id="PF06283">
    <property type="entry name" value="ThuA"/>
    <property type="match status" value="1"/>
</dbReference>
<keyword evidence="3" id="KW-0378">Hydrolase</keyword>
<name>A0A6J4JFJ3_9BACT</name>
<gene>
    <name evidence="3" type="ORF">AVDCRST_MAG63-3346</name>
</gene>
<dbReference type="Pfam" id="PF14871">
    <property type="entry name" value="GHL6"/>
    <property type="match status" value="1"/>
</dbReference>
<dbReference type="AlphaFoldDB" id="A0A6J4JFJ3"/>
<dbReference type="GO" id="GO:0004565">
    <property type="term" value="F:beta-galactosidase activity"/>
    <property type="evidence" value="ECO:0007669"/>
    <property type="project" value="UniProtKB-EC"/>
</dbReference>